<evidence type="ECO:0000256" key="3">
    <source>
        <dbReference type="ARBA" id="ARBA00022448"/>
    </source>
</evidence>
<evidence type="ECO:0000256" key="13">
    <source>
        <dbReference type="PIRNR" id="PIRNR037090"/>
    </source>
</evidence>
<evidence type="ECO:0000256" key="8">
    <source>
        <dbReference type="ARBA" id="ARBA00023136"/>
    </source>
</evidence>
<dbReference type="GO" id="GO:0016020">
    <property type="term" value="C:membrane"/>
    <property type="evidence" value="ECO:0007669"/>
    <property type="project" value="UniProtKB-SubCell"/>
</dbReference>
<dbReference type="PANTHER" id="PTHR18966">
    <property type="entry name" value="IONOTROPIC GLUTAMATE RECEPTOR"/>
    <property type="match status" value="1"/>
</dbReference>
<dbReference type="FunFam" id="3.40.50.2300:FF:000188">
    <property type="entry name" value="Glutamate receptor"/>
    <property type="match status" value="1"/>
</dbReference>
<evidence type="ECO:0000256" key="9">
    <source>
        <dbReference type="ARBA" id="ARBA00023170"/>
    </source>
</evidence>
<name>A0A396GYR7_MEDTR</name>
<feature type="transmembrane region" description="Helical" evidence="15">
    <location>
        <begin position="574"/>
        <end position="593"/>
    </location>
</feature>
<evidence type="ECO:0000256" key="10">
    <source>
        <dbReference type="ARBA" id="ARBA00023180"/>
    </source>
</evidence>
<keyword evidence="11 13" id="KW-1071">Ligand-gated ion channel</keyword>
<evidence type="ECO:0000256" key="5">
    <source>
        <dbReference type="ARBA" id="ARBA00022729"/>
    </source>
</evidence>
<keyword evidence="8 13" id="KW-0472">Membrane</keyword>
<dbReference type="InterPro" id="IPR028082">
    <property type="entry name" value="Peripla_BP_I"/>
</dbReference>
<organism evidence="17 18">
    <name type="scientific">Medicago truncatula</name>
    <name type="common">Barrel medic</name>
    <name type="synonym">Medicago tribuloides</name>
    <dbReference type="NCBI Taxonomy" id="3880"/>
    <lineage>
        <taxon>Eukaryota</taxon>
        <taxon>Viridiplantae</taxon>
        <taxon>Streptophyta</taxon>
        <taxon>Embryophyta</taxon>
        <taxon>Tracheophyta</taxon>
        <taxon>Spermatophyta</taxon>
        <taxon>Magnoliopsida</taxon>
        <taxon>eudicotyledons</taxon>
        <taxon>Gunneridae</taxon>
        <taxon>Pentapetalae</taxon>
        <taxon>rosids</taxon>
        <taxon>fabids</taxon>
        <taxon>Fabales</taxon>
        <taxon>Fabaceae</taxon>
        <taxon>Papilionoideae</taxon>
        <taxon>50 kb inversion clade</taxon>
        <taxon>NPAAA clade</taxon>
        <taxon>Hologalegina</taxon>
        <taxon>IRL clade</taxon>
        <taxon>Trifolieae</taxon>
        <taxon>Medicago</taxon>
    </lineage>
</organism>
<dbReference type="FunFam" id="3.40.190.10:FF:000054">
    <property type="entry name" value="Glutamate receptor"/>
    <property type="match status" value="1"/>
</dbReference>
<dbReference type="Gene3D" id="3.40.190.10">
    <property type="entry name" value="Periplasmic binding protein-like II"/>
    <property type="match status" value="1"/>
</dbReference>
<feature type="disulfide bond" evidence="14">
    <location>
        <begin position="734"/>
        <end position="812"/>
    </location>
</feature>
<dbReference type="InterPro" id="IPR001320">
    <property type="entry name" value="Iontro_rcpt_C"/>
</dbReference>
<gene>
    <name evidence="17" type="ORF">MtrunA17_Chr7g0230081</name>
</gene>
<keyword evidence="5" id="KW-0732">Signal</keyword>
<feature type="transmembrane region" description="Helical" evidence="15">
    <location>
        <begin position="599"/>
        <end position="617"/>
    </location>
</feature>
<evidence type="ECO:0000313" key="18">
    <source>
        <dbReference type="Proteomes" id="UP000265566"/>
    </source>
</evidence>
<dbReference type="FunFam" id="1.10.287.70:FF:000172">
    <property type="entry name" value="Glutamate receptor"/>
    <property type="match status" value="1"/>
</dbReference>
<dbReference type="EMBL" id="PSQE01000007">
    <property type="protein sequence ID" value="RHN45371.1"/>
    <property type="molecule type" value="Genomic_DNA"/>
</dbReference>
<comment type="caution">
    <text evidence="17">The sequence shown here is derived from an EMBL/GenBank/DDBJ whole genome shotgun (WGS) entry which is preliminary data.</text>
</comment>
<accession>A0A396GYR7</accession>
<dbReference type="SUPFAM" id="SSF53822">
    <property type="entry name" value="Periplasmic binding protein-like I"/>
    <property type="match status" value="1"/>
</dbReference>
<dbReference type="AlphaFoldDB" id="A0A396GYR7"/>
<reference evidence="18" key="1">
    <citation type="journal article" date="2018" name="Nat. Plants">
        <title>Whole-genome landscape of Medicago truncatula symbiotic genes.</title>
        <authorList>
            <person name="Pecrix Y."/>
            <person name="Staton S.E."/>
            <person name="Sallet E."/>
            <person name="Lelandais-Briere C."/>
            <person name="Moreau S."/>
            <person name="Carrere S."/>
            <person name="Blein T."/>
            <person name="Jardinaud M.F."/>
            <person name="Latrasse D."/>
            <person name="Zouine M."/>
            <person name="Zahm M."/>
            <person name="Kreplak J."/>
            <person name="Mayjonade B."/>
            <person name="Satge C."/>
            <person name="Perez M."/>
            <person name="Cauet S."/>
            <person name="Marande W."/>
            <person name="Chantry-Darmon C."/>
            <person name="Lopez-Roques C."/>
            <person name="Bouchez O."/>
            <person name="Berard A."/>
            <person name="Debelle F."/>
            <person name="Munos S."/>
            <person name="Bendahmane A."/>
            <person name="Berges H."/>
            <person name="Niebel A."/>
            <person name="Buitink J."/>
            <person name="Frugier F."/>
            <person name="Benhamed M."/>
            <person name="Crespi M."/>
            <person name="Gouzy J."/>
            <person name="Gamas P."/>
        </authorList>
    </citation>
    <scope>NUCLEOTIDE SEQUENCE [LARGE SCALE GENOMIC DNA]</scope>
    <source>
        <strain evidence="18">cv. Jemalong A17</strain>
    </source>
</reference>
<evidence type="ECO:0000256" key="1">
    <source>
        <dbReference type="ARBA" id="ARBA00004141"/>
    </source>
</evidence>
<feature type="transmembrane region" description="Helical" evidence="15">
    <location>
        <begin position="830"/>
        <end position="854"/>
    </location>
</feature>
<evidence type="ECO:0000256" key="14">
    <source>
        <dbReference type="PIRSR" id="PIRSR037090-50"/>
    </source>
</evidence>
<dbReference type="Gene3D" id="3.40.50.2300">
    <property type="match status" value="2"/>
</dbReference>
<evidence type="ECO:0000256" key="2">
    <source>
        <dbReference type="ARBA" id="ARBA00008685"/>
    </source>
</evidence>
<dbReference type="Gene3D" id="1.10.287.70">
    <property type="match status" value="1"/>
</dbReference>
<keyword evidence="3 13" id="KW-0813">Transport</keyword>
<evidence type="ECO:0000256" key="12">
    <source>
        <dbReference type="ARBA" id="ARBA00023303"/>
    </source>
</evidence>
<evidence type="ECO:0000259" key="16">
    <source>
        <dbReference type="SMART" id="SM00079"/>
    </source>
</evidence>
<dbReference type="CDD" id="cd13686">
    <property type="entry name" value="GluR_Plant"/>
    <property type="match status" value="1"/>
</dbReference>
<comment type="subcellular location">
    <subcellularLocation>
        <location evidence="1">Membrane</location>
        <topology evidence="1">Multi-pass membrane protein</topology>
    </subcellularLocation>
</comment>
<keyword evidence="6 15" id="KW-1133">Transmembrane helix</keyword>
<dbReference type="Proteomes" id="UP000265566">
    <property type="component" value="Chromosome 7"/>
</dbReference>
<evidence type="ECO:0000256" key="6">
    <source>
        <dbReference type="ARBA" id="ARBA00022989"/>
    </source>
</evidence>
<dbReference type="GO" id="GO:0015276">
    <property type="term" value="F:ligand-gated monoatomic ion channel activity"/>
    <property type="evidence" value="ECO:0007669"/>
    <property type="project" value="InterPro"/>
</dbReference>
<evidence type="ECO:0000256" key="4">
    <source>
        <dbReference type="ARBA" id="ARBA00022692"/>
    </source>
</evidence>
<feature type="domain" description="Ionotropic glutamate receptor C-terminal" evidence="16">
    <location>
        <begin position="453"/>
        <end position="803"/>
    </location>
</feature>
<sequence length="932" mass="104855">MTLSLLQNISGMGRKSSSQLINILCFNIILQLLACSRVQRSYSLEPQRTNNISIGAVLDLVSLMGKHQKIAMEIAVEEFNNQSSSSKLNLQIKDSHGNSAQVIASVMDLSQRNQVHAIIGTITHNEATLASEFSDTIKNIPIMSLTSFAAKPELLSPRLPHFIKVGDDINLHMQCIAAIVGKFKWKKVTVIYELNNDLASDPGILLSLSYSLRLVGSEIDNHLAFPSLATLSDPKSMIEKELNSLKKKSNRVFLIVHSSLELANILCEKAKEIGLMEKGSAWIIPNEVAGLLDSVNSSVIFNMQGVVGFKTHFMEMNETFRKFKFKFQRKFALEYPEEDSINPSIFAFQAYDATKAIVETAKKSSQGKLRLEEISETILSPTFNIINVIGKSYREMAFWSPSLGFSKNIAGYNKAMEINTNNDDSNEVFKTVYWPGELLSVPKGHNNEERFLRIGIPSNGAFSQFVNMEYDQSKNETFFSGFSINVFEAAVKRLPYDLNYNFSPFGGSYDEMVDQVYNKTLDAAVGDTSIVAYRYHLVDFSQPYVESGLHMVVTEQPEKSKETWMFLHAFKKEMWLMMIAMHIFLGFVIWLIEREVNEDLKGLGSMLWFLVTVLFYAHREPIRRPLARVVLTPWFFAIFIVTNSFTASLTSITISQVKPSVLNIETLKERNSPIGCDGNSFIVKYLTEVLRFKHENIRNFSSINDYPAAFENKEIEAAFFVAPHAKVFLAKYACKGLIKAGNTFRLGGFGFVGFSPLIVTEFLTCLVEVFPKGSSLAADISEAVLNMIESGETEELEKDMLNEIENESKANCSSLERKGKNNSSIGLSPFLGLFSICSTFAILALSYHVICLLVKNVETLKNYTILTLKQLWRIWRWTTNFFSRCCSKLQSRIVTRVRSCTETRNAEENVTNSQQIPVVIELVDSVLAAHAS</sequence>
<keyword evidence="10" id="KW-0325">Glycoprotein</keyword>
<dbReference type="SMART" id="SM00079">
    <property type="entry name" value="PBPe"/>
    <property type="match status" value="1"/>
</dbReference>
<keyword evidence="9 13" id="KW-0675">Receptor</keyword>
<dbReference type="Pfam" id="PF00060">
    <property type="entry name" value="Lig_chan"/>
    <property type="match status" value="1"/>
</dbReference>
<keyword evidence="4 15" id="KW-0812">Transmembrane</keyword>
<keyword evidence="12 13" id="KW-0407">Ion channel</keyword>
<dbReference type="Gramene" id="rna39662">
    <property type="protein sequence ID" value="RHN45371.1"/>
    <property type="gene ID" value="gene39662"/>
</dbReference>
<proteinExistence type="inferred from homology"/>
<dbReference type="PIRSF" id="PIRSF037090">
    <property type="entry name" value="Iontro_Glu-like_rcpt_pln"/>
    <property type="match status" value="1"/>
</dbReference>
<evidence type="ECO:0000256" key="15">
    <source>
        <dbReference type="SAM" id="Phobius"/>
    </source>
</evidence>
<comment type="similarity">
    <text evidence="2 13">Belongs to the glutamate-gated ion channel (TC 1.A.10.1) family.</text>
</comment>
<evidence type="ECO:0000256" key="11">
    <source>
        <dbReference type="ARBA" id="ARBA00023286"/>
    </source>
</evidence>
<dbReference type="InterPro" id="IPR001828">
    <property type="entry name" value="ANF_lig-bd_rcpt"/>
</dbReference>
<dbReference type="Pfam" id="PF01094">
    <property type="entry name" value="ANF_receptor"/>
    <property type="match status" value="1"/>
</dbReference>
<dbReference type="InterPro" id="IPR015683">
    <property type="entry name" value="Ionotropic_Glu_rcpt"/>
</dbReference>
<evidence type="ECO:0000256" key="7">
    <source>
        <dbReference type="ARBA" id="ARBA00023065"/>
    </source>
</evidence>
<keyword evidence="7 13" id="KW-0406">Ion transport</keyword>
<dbReference type="InterPro" id="IPR017103">
    <property type="entry name" value="Iontropic_Glu_rcpt_pln"/>
</dbReference>
<comment type="function">
    <text evidence="13">Glutamate-gated receptor that probably acts as non-selective cation channel.</text>
</comment>
<protein>
    <recommendedName>
        <fullName evidence="13">Glutamate receptor</fullName>
    </recommendedName>
</protein>
<keyword evidence="14" id="KW-1015">Disulfide bond</keyword>
<feature type="transmembrane region" description="Helical" evidence="15">
    <location>
        <begin position="629"/>
        <end position="649"/>
    </location>
</feature>
<evidence type="ECO:0000313" key="17">
    <source>
        <dbReference type="EMBL" id="RHN45371.1"/>
    </source>
</evidence>
<dbReference type="SUPFAM" id="SSF53850">
    <property type="entry name" value="Periplasmic binding protein-like II"/>
    <property type="match status" value="1"/>
</dbReference>